<dbReference type="EMBL" id="CAJDYZ010009984">
    <property type="protein sequence ID" value="CAD1477365.1"/>
    <property type="molecule type" value="Genomic_DNA"/>
</dbReference>
<evidence type="ECO:0000256" key="1">
    <source>
        <dbReference type="SAM" id="MobiDB-lite"/>
    </source>
</evidence>
<feature type="non-terminal residue" evidence="2">
    <location>
        <position position="1"/>
    </location>
</feature>
<feature type="non-terminal residue" evidence="2">
    <location>
        <position position="128"/>
    </location>
</feature>
<dbReference type="AlphaFoldDB" id="A0A6V7HDU5"/>
<feature type="region of interest" description="Disordered" evidence="1">
    <location>
        <begin position="1"/>
        <end position="20"/>
    </location>
</feature>
<accession>A0A6V7HDU5</accession>
<gene>
    <name evidence="2" type="ORF">MHI_LOCUS723045</name>
</gene>
<protein>
    <submittedName>
        <fullName evidence="2">Uncharacterized protein</fullName>
    </submittedName>
</protein>
<dbReference type="OrthoDB" id="10443198at2759"/>
<proteinExistence type="predicted"/>
<comment type="caution">
    <text evidence="2">The sequence shown here is derived from an EMBL/GenBank/DDBJ whole genome shotgun (WGS) entry which is preliminary data.</text>
</comment>
<reference evidence="2" key="1">
    <citation type="submission" date="2020-07" db="EMBL/GenBank/DDBJ databases">
        <authorList>
            <person name="Nazaruddin N."/>
        </authorList>
    </citation>
    <scope>NUCLEOTIDE SEQUENCE</scope>
</reference>
<organism evidence="2 3">
    <name type="scientific">Heterotrigona itama</name>
    <dbReference type="NCBI Taxonomy" id="395501"/>
    <lineage>
        <taxon>Eukaryota</taxon>
        <taxon>Metazoa</taxon>
        <taxon>Ecdysozoa</taxon>
        <taxon>Arthropoda</taxon>
        <taxon>Hexapoda</taxon>
        <taxon>Insecta</taxon>
        <taxon>Pterygota</taxon>
        <taxon>Neoptera</taxon>
        <taxon>Endopterygota</taxon>
        <taxon>Hymenoptera</taxon>
        <taxon>Apocrita</taxon>
        <taxon>Aculeata</taxon>
        <taxon>Apoidea</taxon>
        <taxon>Anthophila</taxon>
        <taxon>Apidae</taxon>
        <taxon>Heterotrigona</taxon>
    </lineage>
</organism>
<sequence>SRTRPGFDDEFWQQSHPPSRVPEISFNYGHRSAKESACNCRERLTRATCVRQFSMVVTVRVAATLQRGTTNNRIQTAAVSAHATGNKRQNHNPDEIKAMGLTVSGKYANDVAMTRCNGEEYGARSFER</sequence>
<evidence type="ECO:0000313" key="3">
    <source>
        <dbReference type="Proteomes" id="UP000752696"/>
    </source>
</evidence>
<evidence type="ECO:0000313" key="2">
    <source>
        <dbReference type="EMBL" id="CAD1477365.1"/>
    </source>
</evidence>
<dbReference type="Proteomes" id="UP000752696">
    <property type="component" value="Unassembled WGS sequence"/>
</dbReference>
<keyword evidence="3" id="KW-1185">Reference proteome</keyword>
<name>A0A6V7HDU5_9HYME</name>